<name>A0A2P6NP51_9EUKA</name>
<accession>A0A2P6NP51</accession>
<reference evidence="3 4" key="1">
    <citation type="journal article" date="2018" name="Genome Biol. Evol.">
        <title>Multiple Roots of Fruiting Body Formation in Amoebozoa.</title>
        <authorList>
            <person name="Hillmann F."/>
            <person name="Forbes G."/>
            <person name="Novohradska S."/>
            <person name="Ferling I."/>
            <person name="Riege K."/>
            <person name="Groth M."/>
            <person name="Westermann M."/>
            <person name="Marz M."/>
            <person name="Spaller T."/>
            <person name="Winckler T."/>
            <person name="Schaap P."/>
            <person name="Glockner G."/>
        </authorList>
    </citation>
    <scope>NUCLEOTIDE SEQUENCE [LARGE SCALE GENOMIC DNA]</scope>
    <source>
        <strain evidence="3 4">Jena</strain>
    </source>
</reference>
<feature type="domain" description="Tubulin epsilon and delta complex protein 1" evidence="2">
    <location>
        <begin position="91"/>
        <end position="286"/>
    </location>
</feature>
<dbReference type="InterPro" id="IPR027996">
    <property type="entry name" value="TEDC1_dom"/>
</dbReference>
<feature type="compositionally biased region" description="Basic and acidic residues" evidence="1">
    <location>
        <begin position="429"/>
        <end position="440"/>
    </location>
</feature>
<dbReference type="OrthoDB" id="9906141at2759"/>
<dbReference type="AlphaFoldDB" id="A0A2P6NP51"/>
<organism evidence="3 4">
    <name type="scientific">Planoprotostelium fungivorum</name>
    <dbReference type="NCBI Taxonomy" id="1890364"/>
    <lineage>
        <taxon>Eukaryota</taxon>
        <taxon>Amoebozoa</taxon>
        <taxon>Evosea</taxon>
        <taxon>Variosea</taxon>
        <taxon>Cavosteliida</taxon>
        <taxon>Cavosteliaceae</taxon>
        <taxon>Planoprotostelium</taxon>
    </lineage>
</organism>
<comment type="caution">
    <text evidence="3">The sequence shown here is derived from an EMBL/GenBank/DDBJ whole genome shotgun (WGS) entry which is preliminary data.</text>
</comment>
<feature type="region of interest" description="Disordered" evidence="1">
    <location>
        <begin position="305"/>
        <end position="331"/>
    </location>
</feature>
<protein>
    <recommendedName>
        <fullName evidence="2">Tubulin epsilon and delta complex protein 1 domain-containing protein</fullName>
    </recommendedName>
</protein>
<dbReference type="PANTHER" id="PTHR35076">
    <property type="entry name" value="TUBULIN EPSILON AND DELTA COMPLEX PROTEIN 1"/>
    <property type="match status" value="1"/>
</dbReference>
<dbReference type="Proteomes" id="UP000241769">
    <property type="component" value="Unassembled WGS sequence"/>
</dbReference>
<feature type="compositionally biased region" description="Acidic residues" evidence="1">
    <location>
        <begin position="306"/>
        <end position="320"/>
    </location>
</feature>
<dbReference type="InterPro" id="IPR043535">
    <property type="entry name" value="TEDC1"/>
</dbReference>
<gene>
    <name evidence="3" type="ORF">PROFUN_06328</name>
</gene>
<dbReference type="PANTHER" id="PTHR35076:SF1">
    <property type="entry name" value="TUBULIN EPSILON AND DELTA COMPLEX PROTEIN 1"/>
    <property type="match status" value="1"/>
</dbReference>
<evidence type="ECO:0000259" key="2">
    <source>
        <dbReference type="Pfam" id="PF14970"/>
    </source>
</evidence>
<feature type="compositionally biased region" description="Basic and acidic residues" evidence="1">
    <location>
        <begin position="321"/>
        <end position="331"/>
    </location>
</feature>
<dbReference type="InParanoid" id="A0A2P6NP51"/>
<feature type="region of interest" description="Disordered" evidence="1">
    <location>
        <begin position="407"/>
        <end position="440"/>
    </location>
</feature>
<dbReference type="EMBL" id="MDYQ01000040">
    <property type="protein sequence ID" value="PRP85734.1"/>
    <property type="molecule type" value="Genomic_DNA"/>
</dbReference>
<keyword evidence="4" id="KW-1185">Reference proteome</keyword>
<proteinExistence type="predicted"/>
<sequence>MTEHDRGIRPTIEFLCEALRKTEIDSSITLDFFRKSRTNDPMITKFATLDISAARPKSSKPSAMASLWRNFNEDQRSEAISFIQHHLQEWGYDRNEFYEMDIEEGHSRELLLAFGWLLAHSNFFRSYRDRYLATREDKARQMDIVGVPLPPYPQHTCFLPEFNDEEDGDDVRMNESLSAVENMNPPEKKLRAMLNQLIMITGSVDTTVRSIEQWQVNYEKLIFELYSKQEADGQRDMFSPYQLWLLSHPELLAKHQLALEHHNTTQSELQRLAGYQTSFFHWMESVANEMNIPTLPIDLDEKVIADDEDGGDSDDGDDGVSDSHEHKESELRQLIEGVQRNLMRELTKREKSIATVDNLWNGISKRATSNTWVDVHRLRALQKEHIEESSETFREIDERVRGMFPSREEVLSSLRPEQNTKRHRRKPRQKEETDRSKMTTDLPMRRLKLEELKTKKELPSYESIHSIYSSGKTGRAREKRSDKPEVIETTDAHKESHRLSIISHDLDQLISTKEKEMKHRMSTSINSLPSYRIYHRTAVQQ</sequence>
<evidence type="ECO:0000313" key="3">
    <source>
        <dbReference type="EMBL" id="PRP85734.1"/>
    </source>
</evidence>
<dbReference type="Pfam" id="PF14970">
    <property type="entry name" value="TEDC1"/>
    <property type="match status" value="1"/>
</dbReference>
<evidence type="ECO:0000256" key="1">
    <source>
        <dbReference type="SAM" id="MobiDB-lite"/>
    </source>
</evidence>
<evidence type="ECO:0000313" key="4">
    <source>
        <dbReference type="Proteomes" id="UP000241769"/>
    </source>
</evidence>